<dbReference type="PANTHER" id="PTHR24096:SF149">
    <property type="entry name" value="AMP-BINDING DOMAIN-CONTAINING PROTEIN-RELATED"/>
    <property type="match status" value="1"/>
</dbReference>
<dbReference type="EMBL" id="JBIRYI010000015">
    <property type="protein sequence ID" value="MFI2489498.1"/>
    <property type="molecule type" value="Genomic_DNA"/>
</dbReference>
<comment type="caution">
    <text evidence="5">The sequence shown here is derived from an EMBL/GenBank/DDBJ whole genome shotgun (WGS) entry which is preliminary data.</text>
</comment>
<dbReference type="InterPro" id="IPR042099">
    <property type="entry name" value="ANL_N_sf"/>
</dbReference>
<protein>
    <submittedName>
        <fullName evidence="5">AMP-binding protein</fullName>
    </submittedName>
</protein>
<evidence type="ECO:0000256" key="2">
    <source>
        <dbReference type="ARBA" id="ARBA00022598"/>
    </source>
</evidence>
<dbReference type="InterPro" id="IPR000873">
    <property type="entry name" value="AMP-dep_synth/lig_dom"/>
</dbReference>
<evidence type="ECO:0000259" key="3">
    <source>
        <dbReference type="Pfam" id="PF00501"/>
    </source>
</evidence>
<dbReference type="Pfam" id="PF13193">
    <property type="entry name" value="AMP-binding_C"/>
    <property type="match status" value="1"/>
</dbReference>
<evidence type="ECO:0000256" key="1">
    <source>
        <dbReference type="ARBA" id="ARBA00006432"/>
    </source>
</evidence>
<dbReference type="Proteomes" id="UP001611580">
    <property type="component" value="Unassembled WGS sequence"/>
</dbReference>
<name>A0ABW7XQ71_9MICO</name>
<dbReference type="InterPro" id="IPR020845">
    <property type="entry name" value="AMP-binding_CS"/>
</dbReference>
<evidence type="ECO:0000313" key="5">
    <source>
        <dbReference type="EMBL" id="MFI2489498.1"/>
    </source>
</evidence>
<keyword evidence="6" id="KW-1185">Reference proteome</keyword>
<reference evidence="5 6" key="1">
    <citation type="submission" date="2024-10" db="EMBL/GenBank/DDBJ databases">
        <title>The Natural Products Discovery Center: Release of the First 8490 Sequenced Strains for Exploring Actinobacteria Biosynthetic Diversity.</title>
        <authorList>
            <person name="Kalkreuter E."/>
            <person name="Kautsar S.A."/>
            <person name="Yang D."/>
            <person name="Bader C.D."/>
            <person name="Teijaro C.N."/>
            <person name="Fluegel L."/>
            <person name="Davis C.M."/>
            <person name="Simpson J.R."/>
            <person name="Lauterbach L."/>
            <person name="Steele A.D."/>
            <person name="Gui C."/>
            <person name="Meng S."/>
            <person name="Li G."/>
            <person name="Viehrig K."/>
            <person name="Ye F."/>
            <person name="Su P."/>
            <person name="Kiefer A.F."/>
            <person name="Nichols A."/>
            <person name="Cepeda A.J."/>
            <person name="Yan W."/>
            <person name="Fan B."/>
            <person name="Jiang Y."/>
            <person name="Adhikari A."/>
            <person name="Zheng C.-J."/>
            <person name="Schuster L."/>
            <person name="Cowan T.M."/>
            <person name="Smanski M.J."/>
            <person name="Chevrette M.G."/>
            <person name="De Carvalho L.P.S."/>
            <person name="Shen B."/>
        </authorList>
    </citation>
    <scope>NUCLEOTIDE SEQUENCE [LARGE SCALE GENOMIC DNA]</scope>
    <source>
        <strain evidence="5 6">NPDC019481</strain>
    </source>
</reference>
<sequence>MVIRSPLPDVEIPPVSVYEYLFGTITDAELERVAVVDGVSGAATTFRSLVAQIDAVAGAVAARGLGVGDVVALHAPNVPAYVTVFHGLLRAGVTVTTVNALASAPEITKQLADSGARLMVTVSPLLAAGEAGAKGAGLGDDQIVVLDGGGTGDGPDSGPGHTSLADLLADPHPAPDVTFDPATHLAVLPYSSGTTGRPKGVMLTHTNLVANVAQSMAIGVGSDDVVPCVLPFFHIYGMTVLLNLALRTRARLVTLPRFDLAQYLGVIQEHRATFLFVAPPIALALAKHPLVDSYDVSSVRAVLSGAAPFGESLAGAVRERLGEHVRVLQGYGMTEMSPVSHCIPFDRPEIPSGSVGLLVAGMEAKIVDPATGTEIDQPAEGVSDPGELLCRGPNVMVGYLGNPEATADTLEPDGFMHTGDIVTVDAGGVFQVVDRLKELIKYKGYQVPPAELEALLLSHPQIADVAVIGLPDEKAGEIPKAFVVPVAGASLTEAEVIAFVAEQVAPYKKVRSVEFIEAVPKSASGKILRKDLRAAAG</sequence>
<feature type="domain" description="AMP-binding enzyme C-terminal" evidence="4">
    <location>
        <begin position="451"/>
        <end position="526"/>
    </location>
</feature>
<accession>A0ABW7XQ71</accession>
<dbReference type="Gene3D" id="3.30.300.30">
    <property type="match status" value="1"/>
</dbReference>
<feature type="domain" description="AMP-dependent synthetase/ligase" evidence="3">
    <location>
        <begin position="31"/>
        <end position="400"/>
    </location>
</feature>
<dbReference type="Gene3D" id="3.40.50.12780">
    <property type="entry name" value="N-terminal domain of ligase-like"/>
    <property type="match status" value="1"/>
</dbReference>
<comment type="similarity">
    <text evidence="1">Belongs to the ATP-dependent AMP-binding enzyme family.</text>
</comment>
<dbReference type="RefSeq" id="WP_397406784.1">
    <property type="nucleotide sequence ID" value="NZ_JBIRYI010000015.1"/>
</dbReference>
<gene>
    <name evidence="5" type="ORF">ACH47X_21475</name>
</gene>
<dbReference type="InterPro" id="IPR045851">
    <property type="entry name" value="AMP-bd_C_sf"/>
</dbReference>
<dbReference type="PANTHER" id="PTHR24096">
    <property type="entry name" value="LONG-CHAIN-FATTY-ACID--COA LIGASE"/>
    <property type="match status" value="1"/>
</dbReference>
<evidence type="ECO:0000313" key="6">
    <source>
        <dbReference type="Proteomes" id="UP001611580"/>
    </source>
</evidence>
<dbReference type="Pfam" id="PF00501">
    <property type="entry name" value="AMP-binding"/>
    <property type="match status" value="1"/>
</dbReference>
<organism evidence="5 6">
    <name type="scientific">Promicromonospora kroppenstedtii</name>
    <dbReference type="NCBI Taxonomy" id="440482"/>
    <lineage>
        <taxon>Bacteria</taxon>
        <taxon>Bacillati</taxon>
        <taxon>Actinomycetota</taxon>
        <taxon>Actinomycetes</taxon>
        <taxon>Micrococcales</taxon>
        <taxon>Promicromonosporaceae</taxon>
        <taxon>Promicromonospora</taxon>
    </lineage>
</organism>
<keyword evidence="2" id="KW-0436">Ligase</keyword>
<proteinExistence type="inferred from homology"/>
<dbReference type="PROSITE" id="PS00455">
    <property type="entry name" value="AMP_BINDING"/>
    <property type="match status" value="1"/>
</dbReference>
<dbReference type="InterPro" id="IPR025110">
    <property type="entry name" value="AMP-bd_C"/>
</dbReference>
<evidence type="ECO:0000259" key="4">
    <source>
        <dbReference type="Pfam" id="PF13193"/>
    </source>
</evidence>
<dbReference type="SUPFAM" id="SSF56801">
    <property type="entry name" value="Acetyl-CoA synthetase-like"/>
    <property type="match status" value="1"/>
</dbReference>